<evidence type="ECO:0000256" key="2">
    <source>
        <dbReference type="ARBA" id="ARBA00006432"/>
    </source>
</evidence>
<evidence type="ECO:0000313" key="8">
    <source>
        <dbReference type="Proteomes" id="UP000326759"/>
    </source>
</evidence>
<comment type="subcellular location">
    <subcellularLocation>
        <location evidence="1">Peroxisome</location>
    </subcellularLocation>
</comment>
<sequence>VCPRSLRSYTYEDVVELSLTWAKELKSYFIDGIAPTLGILSPYNLEYGIMVLGGFAAGVRVYRALYLLRLANASVIVIDESVYEKYLNVVTFLKDKVKIFVRSEQTFRPIEEDFFQLLFSKTGLLDMKSVMNVDPESVAIIGFTGDPKNRRPKGVYIQHKNYVKSSYACSHEAFFPLPSASEKGQETIFGNLCYSHLYELQFYLTVAPLSGCRIVTFENDNWTDYFTYLKIFKPVLIFLQPYAMEALIREDIPTGAFESVSKDYLSKEETMSDEGEEEGEWFRTGDAMFFDDENFFYCKDKVKDAIQVLGKKVFPSSIENILKEHEDVIDACVIGIPDNETTEEAPKAFVITKKKVEKEEIIAFVHQSVSPEMWLRGGVTFVDILPRNYKGKLNRKCLRTL</sequence>
<name>A0A5N5T5N3_9CRUS</name>
<evidence type="ECO:0000259" key="6">
    <source>
        <dbReference type="Pfam" id="PF13193"/>
    </source>
</evidence>
<dbReference type="AlphaFoldDB" id="A0A5N5T5N3"/>
<dbReference type="Pfam" id="PF00501">
    <property type="entry name" value="AMP-binding"/>
    <property type="match status" value="1"/>
</dbReference>
<evidence type="ECO:0000313" key="7">
    <source>
        <dbReference type="EMBL" id="KAB7501429.1"/>
    </source>
</evidence>
<feature type="domain" description="AMP-dependent synthetase/ligase" evidence="5">
    <location>
        <begin position="7"/>
        <end position="253"/>
    </location>
</feature>
<comment type="caution">
    <text evidence="7">The sequence shown here is derived from an EMBL/GenBank/DDBJ whole genome shotgun (WGS) entry which is preliminary data.</text>
</comment>
<feature type="domain" description="AMP-binding enzyme C-terminal" evidence="6">
    <location>
        <begin position="318"/>
        <end position="392"/>
    </location>
</feature>
<dbReference type="Gene3D" id="3.30.300.30">
    <property type="match status" value="1"/>
</dbReference>
<comment type="similarity">
    <text evidence="2">Belongs to the ATP-dependent AMP-binding enzyme family.</text>
</comment>
<dbReference type="SUPFAM" id="SSF56801">
    <property type="entry name" value="Acetyl-CoA synthetase-like"/>
    <property type="match status" value="1"/>
</dbReference>
<dbReference type="GO" id="GO:0016405">
    <property type="term" value="F:CoA-ligase activity"/>
    <property type="evidence" value="ECO:0007669"/>
    <property type="project" value="TreeGrafter"/>
</dbReference>
<keyword evidence="7" id="KW-0560">Oxidoreductase</keyword>
<dbReference type="Gene3D" id="3.40.50.12780">
    <property type="entry name" value="N-terminal domain of ligase-like"/>
    <property type="match status" value="1"/>
</dbReference>
<gene>
    <name evidence="7" type="primary">LUCI_1</name>
    <name evidence="7" type="ORF">Anas_09300</name>
</gene>
<proteinExistence type="inferred from homology"/>
<keyword evidence="8" id="KW-1185">Reference proteome</keyword>
<dbReference type="InterPro" id="IPR000873">
    <property type="entry name" value="AMP-dep_synth/lig_dom"/>
</dbReference>
<evidence type="ECO:0000256" key="4">
    <source>
        <dbReference type="ARBA" id="ARBA00023140"/>
    </source>
</evidence>
<keyword evidence="7" id="KW-0503">Monooxygenase</keyword>
<dbReference type="GO" id="GO:0004497">
    <property type="term" value="F:monooxygenase activity"/>
    <property type="evidence" value="ECO:0007669"/>
    <property type="project" value="UniProtKB-KW"/>
</dbReference>
<keyword evidence="4" id="KW-0576">Peroxisome</keyword>
<dbReference type="InterPro" id="IPR042099">
    <property type="entry name" value="ANL_N_sf"/>
</dbReference>
<evidence type="ECO:0000256" key="1">
    <source>
        <dbReference type="ARBA" id="ARBA00004275"/>
    </source>
</evidence>
<keyword evidence="3" id="KW-0436">Ligase</keyword>
<evidence type="ECO:0000256" key="3">
    <source>
        <dbReference type="ARBA" id="ARBA00022598"/>
    </source>
</evidence>
<dbReference type="OrthoDB" id="10253869at2759"/>
<dbReference type="EMBL" id="SEYY01010677">
    <property type="protein sequence ID" value="KAB7501429.1"/>
    <property type="molecule type" value="Genomic_DNA"/>
</dbReference>
<dbReference type="GO" id="GO:0005777">
    <property type="term" value="C:peroxisome"/>
    <property type="evidence" value="ECO:0007669"/>
    <property type="project" value="UniProtKB-SubCell"/>
</dbReference>
<protein>
    <submittedName>
        <fullName evidence="7">Luciferin 4-monooxygenase</fullName>
    </submittedName>
</protein>
<organism evidence="7 8">
    <name type="scientific">Armadillidium nasatum</name>
    <dbReference type="NCBI Taxonomy" id="96803"/>
    <lineage>
        <taxon>Eukaryota</taxon>
        <taxon>Metazoa</taxon>
        <taxon>Ecdysozoa</taxon>
        <taxon>Arthropoda</taxon>
        <taxon>Crustacea</taxon>
        <taxon>Multicrustacea</taxon>
        <taxon>Malacostraca</taxon>
        <taxon>Eumalacostraca</taxon>
        <taxon>Peracarida</taxon>
        <taxon>Isopoda</taxon>
        <taxon>Oniscidea</taxon>
        <taxon>Crinocheta</taxon>
        <taxon>Armadillidiidae</taxon>
        <taxon>Armadillidium</taxon>
    </lineage>
</organism>
<accession>A0A5N5T5N3</accession>
<dbReference type="InterPro" id="IPR025110">
    <property type="entry name" value="AMP-bd_C"/>
</dbReference>
<evidence type="ECO:0000259" key="5">
    <source>
        <dbReference type="Pfam" id="PF00501"/>
    </source>
</evidence>
<dbReference type="InterPro" id="IPR045851">
    <property type="entry name" value="AMP-bd_C_sf"/>
</dbReference>
<dbReference type="PANTHER" id="PTHR24096">
    <property type="entry name" value="LONG-CHAIN-FATTY-ACID--COA LIGASE"/>
    <property type="match status" value="1"/>
</dbReference>
<reference evidence="7 8" key="1">
    <citation type="journal article" date="2019" name="PLoS Biol.">
        <title>Sex chromosomes control vertical transmission of feminizing Wolbachia symbionts in an isopod.</title>
        <authorList>
            <person name="Becking T."/>
            <person name="Chebbi M.A."/>
            <person name="Giraud I."/>
            <person name="Moumen B."/>
            <person name="Laverre T."/>
            <person name="Caubet Y."/>
            <person name="Peccoud J."/>
            <person name="Gilbert C."/>
            <person name="Cordaux R."/>
        </authorList>
    </citation>
    <scope>NUCLEOTIDE SEQUENCE [LARGE SCALE GENOMIC DNA]</scope>
    <source>
        <strain evidence="7">ANa2</strain>
        <tissue evidence="7">Whole body excluding digestive tract and cuticle</tissue>
    </source>
</reference>
<feature type="non-terminal residue" evidence="7">
    <location>
        <position position="1"/>
    </location>
</feature>
<dbReference type="PANTHER" id="PTHR24096:SF149">
    <property type="entry name" value="AMP-BINDING DOMAIN-CONTAINING PROTEIN-RELATED"/>
    <property type="match status" value="1"/>
</dbReference>
<dbReference type="Pfam" id="PF13193">
    <property type="entry name" value="AMP-binding_C"/>
    <property type="match status" value="1"/>
</dbReference>
<dbReference type="Proteomes" id="UP000326759">
    <property type="component" value="Unassembled WGS sequence"/>
</dbReference>